<accession>A0ABQ9FJY8</accession>
<sequence length="263" mass="30521">MEQKSIESELIPKSYTKDAKIISIMNTFGLIQSCIVIFSLVAGATILLKVMFIRCKNFSTIFLVTLSGFFHCFYCVVILNYVKQSLNGDCHHGCLDFYPVSILSNAIIFLAITLSAMKTEAENTKRSHPIQKVLLTFDTIMGTALLLYANSLEKDHLETEHKPSLDIVKSVHMYFTVCEKDIHKVSYIFAIEYILFYAPLIWILVNILRQNYLRDEDFRMYKFQILRKCCHDYENDDCRCNLFNTLFQAILFYNGIDRLSNNM</sequence>
<keyword evidence="3" id="KW-1185">Reference proteome</keyword>
<feature type="transmembrane region" description="Helical" evidence="1">
    <location>
        <begin position="185"/>
        <end position="205"/>
    </location>
</feature>
<feature type="transmembrane region" description="Helical" evidence="1">
    <location>
        <begin position="60"/>
        <end position="82"/>
    </location>
</feature>
<keyword evidence="1" id="KW-0472">Membrane</keyword>
<feature type="transmembrane region" description="Helical" evidence="1">
    <location>
        <begin position="97"/>
        <end position="117"/>
    </location>
</feature>
<feature type="transmembrane region" description="Helical" evidence="1">
    <location>
        <begin position="129"/>
        <end position="149"/>
    </location>
</feature>
<reference evidence="2 3" key="1">
    <citation type="submission" date="2022-12" db="EMBL/GenBank/DDBJ databases">
        <title>Chromosome-level genome of Tegillarca granosa.</title>
        <authorList>
            <person name="Kim J."/>
        </authorList>
    </citation>
    <scope>NUCLEOTIDE SEQUENCE [LARGE SCALE GENOMIC DNA]</scope>
    <source>
        <strain evidence="2">Teg-2019</strain>
        <tissue evidence="2">Adductor muscle</tissue>
    </source>
</reference>
<proteinExistence type="predicted"/>
<evidence type="ECO:0000256" key="1">
    <source>
        <dbReference type="SAM" id="Phobius"/>
    </source>
</evidence>
<dbReference type="Proteomes" id="UP001217089">
    <property type="component" value="Unassembled WGS sequence"/>
</dbReference>
<name>A0ABQ9FJY8_TEGGR</name>
<evidence type="ECO:0000313" key="2">
    <source>
        <dbReference type="EMBL" id="KAJ8317616.1"/>
    </source>
</evidence>
<dbReference type="EMBL" id="JARBDR010000246">
    <property type="protein sequence ID" value="KAJ8317616.1"/>
    <property type="molecule type" value="Genomic_DNA"/>
</dbReference>
<gene>
    <name evidence="2" type="ORF">KUTeg_005520</name>
</gene>
<keyword evidence="1" id="KW-0812">Transmembrane</keyword>
<feature type="transmembrane region" description="Helical" evidence="1">
    <location>
        <begin position="21"/>
        <end position="48"/>
    </location>
</feature>
<comment type="caution">
    <text evidence="2">The sequence shown here is derived from an EMBL/GenBank/DDBJ whole genome shotgun (WGS) entry which is preliminary data.</text>
</comment>
<organism evidence="2 3">
    <name type="scientific">Tegillarca granosa</name>
    <name type="common">Malaysian cockle</name>
    <name type="synonym">Anadara granosa</name>
    <dbReference type="NCBI Taxonomy" id="220873"/>
    <lineage>
        <taxon>Eukaryota</taxon>
        <taxon>Metazoa</taxon>
        <taxon>Spiralia</taxon>
        <taxon>Lophotrochozoa</taxon>
        <taxon>Mollusca</taxon>
        <taxon>Bivalvia</taxon>
        <taxon>Autobranchia</taxon>
        <taxon>Pteriomorphia</taxon>
        <taxon>Arcoida</taxon>
        <taxon>Arcoidea</taxon>
        <taxon>Arcidae</taxon>
        <taxon>Tegillarca</taxon>
    </lineage>
</organism>
<protein>
    <submittedName>
        <fullName evidence="2">Uncharacterized protein</fullName>
    </submittedName>
</protein>
<keyword evidence="1" id="KW-1133">Transmembrane helix</keyword>
<evidence type="ECO:0000313" key="3">
    <source>
        <dbReference type="Proteomes" id="UP001217089"/>
    </source>
</evidence>
<dbReference type="PROSITE" id="PS51257">
    <property type="entry name" value="PROKAR_LIPOPROTEIN"/>
    <property type="match status" value="1"/>
</dbReference>